<feature type="domain" description="Laminin G" evidence="3">
    <location>
        <begin position="153"/>
        <end position="354"/>
    </location>
</feature>
<dbReference type="PROSITE" id="PS50025">
    <property type="entry name" value="LAM_G_DOMAIN"/>
    <property type="match status" value="3"/>
</dbReference>
<dbReference type="EMBL" id="MU827785">
    <property type="protein sequence ID" value="KAJ7333747.1"/>
    <property type="molecule type" value="Genomic_DNA"/>
</dbReference>
<dbReference type="Proteomes" id="UP001163046">
    <property type="component" value="Unassembled WGS sequence"/>
</dbReference>
<dbReference type="PANTHER" id="PTHR15036:SF67">
    <property type="entry name" value="LAMININ SUBUNIT ALPHA-LIKE PROTEIN"/>
    <property type="match status" value="1"/>
</dbReference>
<accession>A0A9X0CGW2</accession>
<gene>
    <name evidence="4" type="primary">LAMA1_2</name>
    <name evidence="4" type="ORF">OS493_015835</name>
</gene>
<dbReference type="Gene3D" id="2.60.120.200">
    <property type="match status" value="3"/>
</dbReference>
<evidence type="ECO:0000313" key="4">
    <source>
        <dbReference type="EMBL" id="KAJ7333747.1"/>
    </source>
</evidence>
<evidence type="ECO:0000259" key="3">
    <source>
        <dbReference type="PROSITE" id="PS50025"/>
    </source>
</evidence>
<comment type="caution">
    <text evidence="1">Lacks conserved residue(s) required for the propagation of feature annotation.</text>
</comment>
<dbReference type="InterPro" id="IPR013320">
    <property type="entry name" value="ConA-like_dom_sf"/>
</dbReference>
<dbReference type="AlphaFoldDB" id="A0A9X0CGW2"/>
<feature type="coiled-coil region" evidence="2">
    <location>
        <begin position="15"/>
        <end position="45"/>
    </location>
</feature>
<protein>
    <submittedName>
        <fullName evidence="4">Laminin subunit alpha-1</fullName>
    </submittedName>
</protein>
<dbReference type="InterPro" id="IPR001791">
    <property type="entry name" value="Laminin_G"/>
</dbReference>
<dbReference type="CDD" id="cd00110">
    <property type="entry name" value="LamG"/>
    <property type="match status" value="3"/>
</dbReference>
<reference evidence="4" key="1">
    <citation type="submission" date="2023-01" db="EMBL/GenBank/DDBJ databases">
        <title>Genome assembly of the deep-sea coral Lophelia pertusa.</title>
        <authorList>
            <person name="Herrera S."/>
            <person name="Cordes E."/>
        </authorList>
    </citation>
    <scope>NUCLEOTIDE SEQUENCE</scope>
    <source>
        <strain evidence="4">USNM1676648</strain>
        <tissue evidence="4">Polyp</tissue>
    </source>
</reference>
<feature type="domain" description="Laminin G" evidence="3">
    <location>
        <begin position="557"/>
        <end position="747"/>
    </location>
</feature>
<dbReference type="PANTHER" id="PTHR15036">
    <property type="entry name" value="PIKACHURIN-LIKE PROTEIN"/>
    <property type="match status" value="1"/>
</dbReference>
<evidence type="ECO:0000256" key="2">
    <source>
        <dbReference type="SAM" id="Coils"/>
    </source>
</evidence>
<organism evidence="4 5">
    <name type="scientific">Desmophyllum pertusum</name>
    <dbReference type="NCBI Taxonomy" id="174260"/>
    <lineage>
        <taxon>Eukaryota</taxon>
        <taxon>Metazoa</taxon>
        <taxon>Cnidaria</taxon>
        <taxon>Anthozoa</taxon>
        <taxon>Hexacorallia</taxon>
        <taxon>Scleractinia</taxon>
        <taxon>Caryophylliina</taxon>
        <taxon>Caryophylliidae</taxon>
        <taxon>Desmophyllum</taxon>
    </lineage>
</organism>
<keyword evidence="5" id="KW-1185">Reference proteome</keyword>
<sequence length="767" mass="85707">MSNLSQTMDELTPSVVMAQNHSEELRKQADELDKLLTDIEFANKAVNASQRYSDIAEALKEALAIAQEAEGIAMDARDESQNISNVAMNSQNVSSMLNESALLTEDKVENDLSDLLDEIKNRLAQITGKIATVSGDLSEVAINFPEFEEKASQIVFFDGKTTSAPLAPLAVQQELRSLDFLMFANPEKPNGLLLFMGDAENSNKYRQKRQAQECGSDYLAVELKAARPHLKMCTSGNYLDFETDKDIPTDGKHWSKVQFGIEGKEARLSFNYFDVNEKEQSTKGRRSLNMNNPLIIFNKDSDLVVGGVPTKMQLPSQVDAVNYTGCIDGLQVNNHFVGSWNADFLDKPAKNEFCFSRTGETQFAAKENDPSRTFFGTGFLKSGPYGDDPMGEIDFTFRTTSSNGILVIAIDDDDPSHFQAMELSDGHVVYSYNMGHGYRRLSSSKLYDTGDEVTIHKKATDNRGYTFTFKISSKEADGSEPDKLNEVGKPFYPGKRPQFVNTEFVYWGGIENRTTIPVNVTKRFFKGCLSSLKLSTGDIRFESSPGFIKGCYVKPAHNVTFLEDDSYLSINPFLGKRQRRRSFTIGLTFKVGPSTKNGLIFLEAHSEEKDFIALGIINGKVTFNVNAGSVPLTLQTDKKYNDDKWHFVSVNKDGTRVDLYVDSEKSTGNLDNMQQLIQTTEDMYLGGVPPLYMDKIRNRDFESVILNSLKGGSIKDLTLAEYEEQELYDFAKYKLRNKVIFDGDDYSEQTPKTFIIEKPSTAPTPGG</sequence>
<name>A0A9X0CGW2_9CNID</name>
<keyword evidence="2" id="KW-0175">Coiled coil</keyword>
<dbReference type="SUPFAM" id="SSF49899">
    <property type="entry name" value="Concanavalin A-like lectins/glucanases"/>
    <property type="match status" value="3"/>
</dbReference>
<evidence type="ECO:0000313" key="5">
    <source>
        <dbReference type="Proteomes" id="UP001163046"/>
    </source>
</evidence>
<comment type="caution">
    <text evidence="4">The sequence shown here is derived from an EMBL/GenBank/DDBJ whole genome shotgun (WGS) entry which is preliminary data.</text>
</comment>
<dbReference type="Pfam" id="PF02210">
    <property type="entry name" value="Laminin_G_2"/>
    <property type="match status" value="3"/>
</dbReference>
<proteinExistence type="predicted"/>
<dbReference type="OrthoDB" id="5984158at2759"/>
<evidence type="ECO:0000256" key="1">
    <source>
        <dbReference type="PROSITE-ProRule" id="PRU00122"/>
    </source>
</evidence>
<dbReference type="InterPro" id="IPR050372">
    <property type="entry name" value="Neurexin-related_CASP"/>
</dbReference>
<feature type="domain" description="Laminin G" evidence="3">
    <location>
        <begin position="362"/>
        <end position="551"/>
    </location>
</feature>
<dbReference type="SMART" id="SM00282">
    <property type="entry name" value="LamG"/>
    <property type="match status" value="3"/>
</dbReference>